<dbReference type="AlphaFoldDB" id="A0A6J6U660"/>
<name>A0A6J6U660_9ZZZZ</name>
<evidence type="ECO:0000256" key="1">
    <source>
        <dbReference type="ARBA" id="ARBA00022801"/>
    </source>
</evidence>
<sequence>MAVRLGVLDVGSNTIHLQVMDAHIGARPSPTTNFKVELRLTQYLNKSGTISIEGIKALHEAIASAVAHAHENSVDEILAFATSAVREAKNGPAIIEEINERHQIDLQILTGDEEARMTFLAVRRWLGWSAGKLLVLDIGGGSLEIATGVDENPEATLSLPLGAARMTRDFLSGDPYSAKDVKFLQDYVASNLEDKLPAILRSHDANHFVATSKTFRTLARLSGHWFNDNPKYLELANLEAMTLNLAGMTDKARADLPGVSASRAQQIVAGAIVAHSVMAVLDIDRVEICPWALREGVVLRRLDWLQG</sequence>
<dbReference type="GO" id="GO:0016462">
    <property type="term" value="F:pyrophosphatase activity"/>
    <property type="evidence" value="ECO:0007669"/>
    <property type="project" value="TreeGrafter"/>
</dbReference>
<reference evidence="3" key="1">
    <citation type="submission" date="2020-05" db="EMBL/GenBank/DDBJ databases">
        <authorList>
            <person name="Chiriac C."/>
            <person name="Salcher M."/>
            <person name="Ghai R."/>
            <person name="Kavagutti S V."/>
        </authorList>
    </citation>
    <scope>NUCLEOTIDE SEQUENCE</scope>
</reference>
<protein>
    <submittedName>
        <fullName evidence="3">Unannotated protein</fullName>
    </submittedName>
</protein>
<evidence type="ECO:0000313" key="4">
    <source>
        <dbReference type="EMBL" id="CAB5060548.1"/>
    </source>
</evidence>
<dbReference type="Gene3D" id="3.30.420.150">
    <property type="entry name" value="Exopolyphosphatase. Domain 2"/>
    <property type="match status" value="1"/>
</dbReference>
<dbReference type="PANTHER" id="PTHR30005:SF0">
    <property type="entry name" value="RETROGRADE REGULATION PROTEIN 2"/>
    <property type="match status" value="1"/>
</dbReference>
<accession>A0A6J6U660</accession>
<dbReference type="FunFam" id="3.30.420.150:FF:000006">
    <property type="entry name" value="Ppx/GppA family phosphatase"/>
    <property type="match status" value="1"/>
</dbReference>
<keyword evidence="1" id="KW-0378">Hydrolase</keyword>
<dbReference type="EMBL" id="CAFBQN010000081">
    <property type="protein sequence ID" value="CAB5060548.1"/>
    <property type="molecule type" value="Genomic_DNA"/>
</dbReference>
<dbReference type="EMBL" id="CAEZZF010000069">
    <property type="protein sequence ID" value="CAB4755242.1"/>
    <property type="molecule type" value="Genomic_DNA"/>
</dbReference>
<dbReference type="Gene3D" id="3.30.420.40">
    <property type="match status" value="1"/>
</dbReference>
<evidence type="ECO:0000259" key="2">
    <source>
        <dbReference type="Pfam" id="PF02541"/>
    </source>
</evidence>
<dbReference type="SUPFAM" id="SSF53067">
    <property type="entry name" value="Actin-like ATPase domain"/>
    <property type="match status" value="2"/>
</dbReference>
<dbReference type="Pfam" id="PF02541">
    <property type="entry name" value="Ppx-GppA"/>
    <property type="match status" value="1"/>
</dbReference>
<organism evidence="3">
    <name type="scientific">freshwater metagenome</name>
    <dbReference type="NCBI Taxonomy" id="449393"/>
    <lineage>
        <taxon>unclassified sequences</taxon>
        <taxon>metagenomes</taxon>
        <taxon>ecological metagenomes</taxon>
    </lineage>
</organism>
<evidence type="ECO:0000313" key="3">
    <source>
        <dbReference type="EMBL" id="CAB4755242.1"/>
    </source>
</evidence>
<proteinExistence type="predicted"/>
<gene>
    <name evidence="3" type="ORF">UFOPK2837_00831</name>
    <name evidence="4" type="ORF">UFOPK4319_00944</name>
</gene>
<feature type="domain" description="Ppx/GppA phosphatase N-terminal" evidence="2">
    <location>
        <begin position="32"/>
        <end position="302"/>
    </location>
</feature>
<dbReference type="CDD" id="cd24056">
    <property type="entry name" value="ASKHA_NBD_MtPPX1-like"/>
    <property type="match status" value="1"/>
</dbReference>
<dbReference type="PANTHER" id="PTHR30005">
    <property type="entry name" value="EXOPOLYPHOSPHATASE"/>
    <property type="match status" value="1"/>
</dbReference>
<dbReference type="InterPro" id="IPR003695">
    <property type="entry name" value="Ppx_GppA_N"/>
</dbReference>
<dbReference type="InterPro" id="IPR043129">
    <property type="entry name" value="ATPase_NBD"/>
</dbReference>
<dbReference type="InterPro" id="IPR050273">
    <property type="entry name" value="GppA/Ppx_hydrolase"/>
</dbReference>